<dbReference type="GO" id="GO:0043386">
    <property type="term" value="P:mycotoxin biosynthetic process"/>
    <property type="evidence" value="ECO:0007669"/>
    <property type="project" value="InterPro"/>
</dbReference>
<dbReference type="EMBL" id="CP099422">
    <property type="protein sequence ID" value="USW53775.1"/>
    <property type="molecule type" value="Genomic_DNA"/>
</dbReference>
<organism evidence="3 4">
    <name type="scientific">Septoria linicola</name>
    <dbReference type="NCBI Taxonomy" id="215465"/>
    <lineage>
        <taxon>Eukaryota</taxon>
        <taxon>Fungi</taxon>
        <taxon>Dikarya</taxon>
        <taxon>Ascomycota</taxon>
        <taxon>Pezizomycotina</taxon>
        <taxon>Dothideomycetes</taxon>
        <taxon>Dothideomycetidae</taxon>
        <taxon>Mycosphaerellales</taxon>
        <taxon>Mycosphaerellaceae</taxon>
        <taxon>Septoria</taxon>
    </lineage>
</organism>
<evidence type="ECO:0000256" key="1">
    <source>
        <dbReference type="ARBA" id="ARBA00035112"/>
    </source>
</evidence>
<keyword evidence="2" id="KW-0472">Membrane</keyword>
<proteinExistence type="inferred from homology"/>
<evidence type="ECO:0000313" key="3">
    <source>
        <dbReference type="EMBL" id="USW53775.1"/>
    </source>
</evidence>
<keyword evidence="2" id="KW-0812">Transmembrane</keyword>
<name>A0A9Q9EK77_9PEZI</name>
<evidence type="ECO:0000256" key="2">
    <source>
        <dbReference type="SAM" id="Phobius"/>
    </source>
</evidence>
<dbReference type="AlphaFoldDB" id="A0A9Q9EK77"/>
<dbReference type="Proteomes" id="UP001056384">
    <property type="component" value="Chromosome 5"/>
</dbReference>
<feature type="transmembrane region" description="Helical" evidence="2">
    <location>
        <begin position="34"/>
        <end position="54"/>
    </location>
</feature>
<comment type="similarity">
    <text evidence="1">Belongs to the ustYa family.</text>
</comment>
<accession>A0A9Q9EK77</accession>
<evidence type="ECO:0000313" key="4">
    <source>
        <dbReference type="Proteomes" id="UP001056384"/>
    </source>
</evidence>
<keyword evidence="2" id="KW-1133">Transmembrane helix</keyword>
<protein>
    <submittedName>
        <fullName evidence="3">Mycotoxin biosynthesis protein UstYa</fullName>
    </submittedName>
</protein>
<reference evidence="3" key="1">
    <citation type="submission" date="2022-06" db="EMBL/GenBank/DDBJ databases">
        <title>Complete genome sequences of two strains of the flax pathogen Septoria linicola.</title>
        <authorList>
            <person name="Lapalu N."/>
            <person name="Simon A."/>
            <person name="Demenou B."/>
            <person name="Paumier D."/>
            <person name="Guillot M.-P."/>
            <person name="Gout L."/>
            <person name="Valade R."/>
        </authorList>
    </citation>
    <scope>NUCLEOTIDE SEQUENCE</scope>
    <source>
        <strain evidence="3">SE15195</strain>
    </source>
</reference>
<sequence length="137" mass="15787">MSEKSYSDNSYLESVRSDEALLGLSHRQPKKSRWLVWSTYLASGLILLVLGSLAGRYTRRDTDQECAAQLSMYSPAIEAVEYIDFDFDDDFNVSSIYRGPPTPEREAAWLDMTYKHGVEIPEDKLEKLNRTEKDHMK</sequence>
<dbReference type="Pfam" id="PF11807">
    <property type="entry name" value="UstYa"/>
    <property type="match status" value="1"/>
</dbReference>
<dbReference type="InterPro" id="IPR021765">
    <property type="entry name" value="UstYa-like"/>
</dbReference>
<gene>
    <name evidence="3" type="ORF">Slin15195_G070940</name>
</gene>
<keyword evidence="4" id="KW-1185">Reference proteome</keyword>